<feature type="compositionally biased region" description="Polar residues" evidence="1">
    <location>
        <begin position="720"/>
        <end position="734"/>
    </location>
</feature>
<proteinExistence type="predicted"/>
<dbReference type="SUPFAM" id="SSF52087">
    <property type="entry name" value="CRAL/TRIO domain"/>
    <property type="match status" value="1"/>
</dbReference>
<dbReference type="Pfam" id="PF00650">
    <property type="entry name" value="CRAL_TRIO"/>
    <property type="match status" value="1"/>
</dbReference>
<dbReference type="SUPFAM" id="SSF46938">
    <property type="entry name" value="CRAL/TRIO N-terminal domain"/>
    <property type="match status" value="1"/>
</dbReference>
<dbReference type="CDD" id="cd00170">
    <property type="entry name" value="SEC14"/>
    <property type="match status" value="1"/>
</dbReference>
<feature type="domain" description="CRAL-TRIO" evidence="2">
    <location>
        <begin position="924"/>
        <end position="1088"/>
    </location>
</feature>
<organism evidence="3 4">
    <name type="scientific">Deinandra increscens subsp. villosa</name>
    <dbReference type="NCBI Taxonomy" id="3103831"/>
    <lineage>
        <taxon>Eukaryota</taxon>
        <taxon>Viridiplantae</taxon>
        <taxon>Streptophyta</taxon>
        <taxon>Embryophyta</taxon>
        <taxon>Tracheophyta</taxon>
        <taxon>Spermatophyta</taxon>
        <taxon>Magnoliopsida</taxon>
        <taxon>eudicotyledons</taxon>
        <taxon>Gunneridae</taxon>
        <taxon>Pentapetalae</taxon>
        <taxon>asterids</taxon>
        <taxon>campanulids</taxon>
        <taxon>Asterales</taxon>
        <taxon>Asteraceae</taxon>
        <taxon>Asteroideae</taxon>
        <taxon>Heliantheae alliance</taxon>
        <taxon>Madieae</taxon>
        <taxon>Madiinae</taxon>
        <taxon>Deinandra</taxon>
    </lineage>
</organism>
<dbReference type="GO" id="GO:0008526">
    <property type="term" value="F:phosphatidylinositol transfer activity"/>
    <property type="evidence" value="ECO:0007669"/>
    <property type="project" value="TreeGrafter"/>
</dbReference>
<dbReference type="Pfam" id="PF03765">
    <property type="entry name" value="CRAL_TRIO_N"/>
    <property type="match status" value="1"/>
</dbReference>
<dbReference type="EMBL" id="JBCNJP010002330">
    <property type="protein sequence ID" value="KAK9050319.1"/>
    <property type="molecule type" value="Genomic_DNA"/>
</dbReference>
<dbReference type="SMART" id="SM01100">
    <property type="entry name" value="CRAL_TRIO_N"/>
    <property type="match status" value="1"/>
</dbReference>
<evidence type="ECO:0000313" key="4">
    <source>
        <dbReference type="Proteomes" id="UP001408789"/>
    </source>
</evidence>
<evidence type="ECO:0000256" key="1">
    <source>
        <dbReference type="SAM" id="MobiDB-lite"/>
    </source>
</evidence>
<sequence>MLLRGCSSSHFIWSIRDGVVEKVHNMDTSKRSSPKFKKLEEVYQHANAECTPLPLPLANRETNERNVYDVEENASDIPLKEHSLEELTLSQFKKTLKRKRSRDLESVLLKIKEEEDDSDLSEPLCKFKVKSSKSSQSKRVSAKGISPTSSTGTQLVTSEISKDLAFVNIKVEPSELEYFESNHDLKRGESEPFTNEGQKCENDEVSEVEYCEINHDLKRGELESFTNEGGKCEFNQSPEGEFFEGNHDPKRGELESSTIEGKKCENNEVSIDSVGGIKKMEIDSEETTTNVNQPPSILSSLANDSFLEDPTTSSFDSSQSQLYLQQTPGQVNNISVVQDSDPTEDEHDEDMVSTEVKSSISQENQNSTSMNVNADSNSLISDDISLVSKDICVCQELLSDPKNIGSEVKLDKDDQNGVMSEASEVKSSISEENQNSTSMNVIADSNSLISDDISLVSKDIYVRQELLPDPENIGSEVKLDNNDQTGVMSEASETRQPERLPLTRKCISPNSQEKLCQAMKSPDSLDDMDHFKCKEKLYFEEQSEDKFSSTKPDDEDNELNVHPQQATPITQNKAAISSKHALKRPRSYKKVSPTKKGIAPKGCLDGPRLCRSLPRISTGCTSIEGCSENAIAFSQRQMHDIESLASKLMSELNSMKVIVEEKMLYEAYRSTSLKNEADEVKSAIKSATKTEETAKRWLSMMARDCNRFCKIMKLNEDHTTSASGDAAQGSTNQEKPIEREKKRISFADEAGGTLCDIKVYQIEQEPSEQEPANPVPQPEAPHMHGSGGVTPVVPHYWPLPHNPINSKISSFAHILSSINRFSSPLFADCFSIKVALFVSMSIFWRRGYSLQQQEKEQPELQSESKVNELKAALGPLFGRSLLYCTDACLKRYLEARNWNVEKARKMLEETLAWRSTYKPEEIRWHEVAAEGETGKLFRANFHDRVGRTVLIMKPGLQNTTSMDNQIRHLVYLMENAMLNLPEGQEEMAWLIDFTGWSFTTNVPVRTAKDTINILQDHYPQRLAVAFLYTPPRIFQAFWKIVKIFMDPKTFQKVKFVYPKNKESLELMRSYFDVDNLPIEFGGKATMKYDHEDFSRLMAQDDVKAAKFWGFDQKIGSATAGYAAGAAVYPEPVKPTSVVAN</sequence>
<dbReference type="PANTHER" id="PTHR45824:SF28">
    <property type="entry name" value="CRAL-TRIO LIPID BINDING DOMAIN, CRAL_TRIO DOMAIN, CRAL_TRIO DOMAIN SUPERFAMILY"/>
    <property type="match status" value="1"/>
</dbReference>
<protein>
    <recommendedName>
        <fullName evidence="2">CRAL-TRIO domain-containing protein</fullName>
    </recommendedName>
</protein>
<dbReference type="InterPro" id="IPR036865">
    <property type="entry name" value="CRAL-TRIO_dom_sf"/>
</dbReference>
<dbReference type="PROSITE" id="PS50191">
    <property type="entry name" value="CRAL_TRIO"/>
    <property type="match status" value="1"/>
</dbReference>
<feature type="compositionally biased region" description="Basic residues" evidence="1">
    <location>
        <begin position="580"/>
        <end position="593"/>
    </location>
</feature>
<comment type="caution">
    <text evidence="3">The sequence shown here is derived from an EMBL/GenBank/DDBJ whole genome shotgun (WGS) entry which is preliminary data.</text>
</comment>
<feature type="region of interest" description="Disordered" evidence="1">
    <location>
        <begin position="765"/>
        <end position="785"/>
    </location>
</feature>
<dbReference type="InterPro" id="IPR011074">
    <property type="entry name" value="CRAL/TRIO_N_dom"/>
</dbReference>
<reference evidence="3 4" key="1">
    <citation type="submission" date="2024-04" db="EMBL/GenBank/DDBJ databases">
        <title>The reference genome of an endangered Asteraceae, Deinandra increscens subsp. villosa, native to the Central Coast of California.</title>
        <authorList>
            <person name="Guilliams M."/>
            <person name="Hasenstab-Lehman K."/>
            <person name="Meyer R."/>
            <person name="Mcevoy S."/>
        </authorList>
    </citation>
    <scope>NUCLEOTIDE SEQUENCE [LARGE SCALE GENOMIC DNA]</scope>
    <source>
        <tissue evidence="3">Leaf</tissue>
    </source>
</reference>
<keyword evidence="4" id="KW-1185">Reference proteome</keyword>
<feature type="region of interest" description="Disordered" evidence="1">
    <location>
        <begin position="577"/>
        <end position="596"/>
    </location>
</feature>
<dbReference type="SMART" id="SM00516">
    <property type="entry name" value="SEC14"/>
    <property type="match status" value="1"/>
</dbReference>
<dbReference type="InterPro" id="IPR036273">
    <property type="entry name" value="CRAL/TRIO_N_dom_sf"/>
</dbReference>
<name>A0AAP0CB26_9ASTR</name>
<dbReference type="FunFam" id="3.40.525.10:FF:000008">
    <property type="entry name" value="Phosphatidylinositol transfer protein 3"/>
    <property type="match status" value="1"/>
</dbReference>
<gene>
    <name evidence="3" type="ORF">SSX86_030710</name>
</gene>
<dbReference type="Proteomes" id="UP001408789">
    <property type="component" value="Unassembled WGS sequence"/>
</dbReference>
<evidence type="ECO:0000313" key="3">
    <source>
        <dbReference type="EMBL" id="KAK9050319.1"/>
    </source>
</evidence>
<evidence type="ECO:0000259" key="2">
    <source>
        <dbReference type="PROSITE" id="PS50191"/>
    </source>
</evidence>
<dbReference type="PANTHER" id="PTHR45824">
    <property type="entry name" value="GH16843P"/>
    <property type="match status" value="1"/>
</dbReference>
<feature type="region of interest" description="Disordered" evidence="1">
    <location>
        <begin position="719"/>
        <end position="740"/>
    </location>
</feature>
<accession>A0AAP0CB26</accession>
<dbReference type="AlphaFoldDB" id="A0AAP0CB26"/>
<dbReference type="Gene3D" id="3.40.525.10">
    <property type="entry name" value="CRAL-TRIO lipid binding domain"/>
    <property type="match status" value="1"/>
</dbReference>
<dbReference type="InterPro" id="IPR001251">
    <property type="entry name" value="CRAL-TRIO_dom"/>
</dbReference>
<dbReference type="InterPro" id="IPR052578">
    <property type="entry name" value="PI_Transfer_CRAL-TRIO"/>
</dbReference>